<reference evidence="4 6" key="1">
    <citation type="journal article" date="2012" name="Nature">
        <title>Algal genomes reveal evolutionary mosaicism and the fate of nucleomorphs.</title>
        <authorList>
            <consortium name="DOE Joint Genome Institute"/>
            <person name="Curtis B.A."/>
            <person name="Tanifuji G."/>
            <person name="Burki F."/>
            <person name="Gruber A."/>
            <person name="Irimia M."/>
            <person name="Maruyama S."/>
            <person name="Arias M.C."/>
            <person name="Ball S.G."/>
            <person name="Gile G.H."/>
            <person name="Hirakawa Y."/>
            <person name="Hopkins J.F."/>
            <person name="Kuo A."/>
            <person name="Rensing S.A."/>
            <person name="Schmutz J."/>
            <person name="Symeonidi A."/>
            <person name="Elias M."/>
            <person name="Eveleigh R.J."/>
            <person name="Herman E.K."/>
            <person name="Klute M.J."/>
            <person name="Nakayama T."/>
            <person name="Obornik M."/>
            <person name="Reyes-Prieto A."/>
            <person name="Armbrust E.V."/>
            <person name="Aves S.J."/>
            <person name="Beiko R.G."/>
            <person name="Coutinho P."/>
            <person name="Dacks J.B."/>
            <person name="Durnford D.G."/>
            <person name="Fast N.M."/>
            <person name="Green B.R."/>
            <person name="Grisdale C.J."/>
            <person name="Hempel F."/>
            <person name="Henrissat B."/>
            <person name="Hoppner M.P."/>
            <person name="Ishida K."/>
            <person name="Kim E."/>
            <person name="Koreny L."/>
            <person name="Kroth P.G."/>
            <person name="Liu Y."/>
            <person name="Malik S.B."/>
            <person name="Maier U.G."/>
            <person name="McRose D."/>
            <person name="Mock T."/>
            <person name="Neilson J.A."/>
            <person name="Onodera N.T."/>
            <person name="Poole A.M."/>
            <person name="Pritham E.J."/>
            <person name="Richards T.A."/>
            <person name="Rocap G."/>
            <person name="Roy S.W."/>
            <person name="Sarai C."/>
            <person name="Schaack S."/>
            <person name="Shirato S."/>
            <person name="Slamovits C.H."/>
            <person name="Spencer D.F."/>
            <person name="Suzuki S."/>
            <person name="Worden A.Z."/>
            <person name="Zauner S."/>
            <person name="Barry K."/>
            <person name="Bell C."/>
            <person name="Bharti A.K."/>
            <person name="Crow J.A."/>
            <person name="Grimwood J."/>
            <person name="Kramer R."/>
            <person name="Lindquist E."/>
            <person name="Lucas S."/>
            <person name="Salamov A."/>
            <person name="McFadden G.I."/>
            <person name="Lane C.E."/>
            <person name="Keeling P.J."/>
            <person name="Gray M.W."/>
            <person name="Grigoriev I.V."/>
            <person name="Archibald J.M."/>
        </authorList>
    </citation>
    <scope>NUCLEOTIDE SEQUENCE</scope>
    <source>
        <strain evidence="4 6">CCMP2712</strain>
    </source>
</reference>
<dbReference type="InterPro" id="IPR018247">
    <property type="entry name" value="EF_Hand_1_Ca_BS"/>
</dbReference>
<dbReference type="InterPro" id="IPR002048">
    <property type="entry name" value="EF_hand_dom"/>
</dbReference>
<evidence type="ECO:0000256" key="2">
    <source>
        <dbReference type="SAM" id="MobiDB-lite"/>
    </source>
</evidence>
<dbReference type="AlphaFoldDB" id="L1IHI5"/>
<organism evidence="4">
    <name type="scientific">Guillardia theta (strain CCMP2712)</name>
    <name type="common">Cryptophyte</name>
    <dbReference type="NCBI Taxonomy" id="905079"/>
    <lineage>
        <taxon>Eukaryota</taxon>
        <taxon>Cryptophyceae</taxon>
        <taxon>Pyrenomonadales</taxon>
        <taxon>Geminigeraceae</taxon>
        <taxon>Guillardia</taxon>
    </lineage>
</organism>
<evidence type="ECO:0000256" key="1">
    <source>
        <dbReference type="ARBA" id="ARBA00022837"/>
    </source>
</evidence>
<dbReference type="PANTHER" id="PTHR12245:SF5">
    <property type="entry name" value="SPRY DOMAIN-CONTAINING SOCS BOX PROTEIN 3"/>
    <property type="match status" value="1"/>
</dbReference>
<dbReference type="HOGENOM" id="CLU_284921_0_0_1"/>
<dbReference type="Gene3D" id="3.40.50.1460">
    <property type="match status" value="1"/>
</dbReference>
<feature type="region of interest" description="Disordered" evidence="2">
    <location>
        <begin position="1"/>
        <end position="32"/>
    </location>
</feature>
<dbReference type="InterPro" id="IPR043136">
    <property type="entry name" value="B30.2/SPRY_sf"/>
</dbReference>
<dbReference type="KEGG" id="gtt:GUITHDRAFT_166016"/>
<feature type="compositionally biased region" description="Basic and acidic residues" evidence="2">
    <location>
        <begin position="8"/>
        <end position="32"/>
    </location>
</feature>
<dbReference type="InterPro" id="IPR011992">
    <property type="entry name" value="EF-hand-dom_pair"/>
</dbReference>
<reference evidence="5" key="3">
    <citation type="submission" date="2016-03" db="UniProtKB">
        <authorList>
            <consortium name="EnsemblProtists"/>
        </authorList>
    </citation>
    <scope>IDENTIFICATION</scope>
</reference>
<gene>
    <name evidence="4" type="ORF">GUITHDRAFT_166016</name>
</gene>
<dbReference type="InterPro" id="IPR050672">
    <property type="entry name" value="FBXO45-Fsn/SPSB_families"/>
</dbReference>
<dbReference type="InterPro" id="IPR013320">
    <property type="entry name" value="ConA-like_dom_sf"/>
</dbReference>
<dbReference type="EnsemblProtists" id="EKX35265">
    <property type="protein sequence ID" value="EKX35265"/>
    <property type="gene ID" value="GUITHDRAFT_166016"/>
</dbReference>
<evidence type="ECO:0000313" key="6">
    <source>
        <dbReference type="Proteomes" id="UP000011087"/>
    </source>
</evidence>
<keyword evidence="6" id="KW-1185">Reference proteome</keyword>
<dbReference type="EMBL" id="JH993093">
    <property type="protein sequence ID" value="EKX35265.1"/>
    <property type="molecule type" value="Genomic_DNA"/>
</dbReference>
<proteinExistence type="predicted"/>
<dbReference type="SUPFAM" id="SSF47473">
    <property type="entry name" value="EF-hand"/>
    <property type="match status" value="1"/>
</dbReference>
<dbReference type="SUPFAM" id="SSF49899">
    <property type="entry name" value="Concanavalin A-like lectins/glucanases"/>
    <property type="match status" value="2"/>
</dbReference>
<dbReference type="SUPFAM" id="SSF52129">
    <property type="entry name" value="Caspase-like"/>
    <property type="match status" value="1"/>
</dbReference>
<dbReference type="PROSITE" id="PS00018">
    <property type="entry name" value="EF_HAND_1"/>
    <property type="match status" value="1"/>
</dbReference>
<dbReference type="RefSeq" id="XP_005822245.1">
    <property type="nucleotide sequence ID" value="XM_005822188.1"/>
</dbReference>
<dbReference type="PANTHER" id="PTHR12245">
    <property type="entry name" value="SPRY DOMAIN CONTAINING SOCS BOX PROTEIN"/>
    <property type="match status" value="1"/>
</dbReference>
<feature type="non-terminal residue" evidence="4">
    <location>
        <position position="1"/>
    </location>
</feature>
<dbReference type="PROSITE" id="PS50222">
    <property type="entry name" value="EF_HAND_2"/>
    <property type="match status" value="1"/>
</dbReference>
<feature type="domain" description="EF-hand" evidence="3">
    <location>
        <begin position="1042"/>
        <end position="1077"/>
    </location>
</feature>
<reference evidence="6" key="2">
    <citation type="submission" date="2012-11" db="EMBL/GenBank/DDBJ databases">
        <authorList>
            <person name="Kuo A."/>
            <person name="Curtis B.A."/>
            <person name="Tanifuji G."/>
            <person name="Burki F."/>
            <person name="Gruber A."/>
            <person name="Irimia M."/>
            <person name="Maruyama S."/>
            <person name="Arias M.C."/>
            <person name="Ball S.G."/>
            <person name="Gile G.H."/>
            <person name="Hirakawa Y."/>
            <person name="Hopkins J.F."/>
            <person name="Rensing S.A."/>
            <person name="Schmutz J."/>
            <person name="Symeonidi A."/>
            <person name="Elias M."/>
            <person name="Eveleigh R.J."/>
            <person name="Herman E.K."/>
            <person name="Klute M.J."/>
            <person name="Nakayama T."/>
            <person name="Obornik M."/>
            <person name="Reyes-Prieto A."/>
            <person name="Armbrust E.V."/>
            <person name="Aves S.J."/>
            <person name="Beiko R.G."/>
            <person name="Coutinho P."/>
            <person name="Dacks J.B."/>
            <person name="Durnford D.G."/>
            <person name="Fast N.M."/>
            <person name="Green B.R."/>
            <person name="Grisdale C."/>
            <person name="Hempe F."/>
            <person name="Henrissat B."/>
            <person name="Hoppner M.P."/>
            <person name="Ishida K.-I."/>
            <person name="Kim E."/>
            <person name="Koreny L."/>
            <person name="Kroth P.G."/>
            <person name="Liu Y."/>
            <person name="Malik S.-B."/>
            <person name="Maier U.G."/>
            <person name="McRose D."/>
            <person name="Mock T."/>
            <person name="Neilson J.A."/>
            <person name="Onodera N.T."/>
            <person name="Poole A.M."/>
            <person name="Pritham E.J."/>
            <person name="Richards T.A."/>
            <person name="Rocap G."/>
            <person name="Roy S.W."/>
            <person name="Sarai C."/>
            <person name="Schaack S."/>
            <person name="Shirato S."/>
            <person name="Slamovits C.H."/>
            <person name="Spencer D.F."/>
            <person name="Suzuki S."/>
            <person name="Worden A.Z."/>
            <person name="Zauner S."/>
            <person name="Barry K."/>
            <person name="Bell C."/>
            <person name="Bharti A.K."/>
            <person name="Crow J.A."/>
            <person name="Grimwood J."/>
            <person name="Kramer R."/>
            <person name="Lindquist E."/>
            <person name="Lucas S."/>
            <person name="Salamov A."/>
            <person name="McFadden G.I."/>
            <person name="Lane C.E."/>
            <person name="Keeling P.J."/>
            <person name="Gray M.W."/>
            <person name="Grigoriev I.V."/>
            <person name="Archibald J.M."/>
        </authorList>
    </citation>
    <scope>NUCLEOTIDE SEQUENCE</scope>
    <source>
        <strain evidence="6">CCMP2712</strain>
    </source>
</reference>
<protein>
    <recommendedName>
        <fullName evidence="3">EF-hand domain-containing protein</fullName>
    </recommendedName>
</protein>
<dbReference type="Gene3D" id="1.10.238.10">
    <property type="entry name" value="EF-hand"/>
    <property type="match status" value="1"/>
</dbReference>
<dbReference type="GeneID" id="17292059"/>
<dbReference type="PaxDb" id="55529-EKX35265"/>
<name>L1IHI5_GUITC</name>
<keyword evidence="1" id="KW-0106">Calcium</keyword>
<dbReference type="InterPro" id="IPR029030">
    <property type="entry name" value="Caspase-like_dom_sf"/>
</dbReference>
<evidence type="ECO:0000313" key="4">
    <source>
        <dbReference type="EMBL" id="EKX35265.1"/>
    </source>
</evidence>
<dbReference type="GO" id="GO:0005509">
    <property type="term" value="F:calcium ion binding"/>
    <property type="evidence" value="ECO:0007669"/>
    <property type="project" value="InterPro"/>
</dbReference>
<evidence type="ECO:0000259" key="3">
    <source>
        <dbReference type="PROSITE" id="PS50222"/>
    </source>
</evidence>
<dbReference type="OrthoDB" id="195558at2759"/>
<dbReference type="Gene3D" id="2.60.120.920">
    <property type="match status" value="2"/>
</dbReference>
<evidence type="ECO:0000313" key="5">
    <source>
        <dbReference type="EnsemblProtists" id="EKX35265"/>
    </source>
</evidence>
<dbReference type="CDD" id="cd11709">
    <property type="entry name" value="SPRY"/>
    <property type="match status" value="1"/>
</dbReference>
<sequence length="1089" mass="120825">MPLTVAPRWERRREGGQEKKRHSLEHDEASHRHETLACDPEGLVQVLVPDCDAADWRGKRGEEKAAMSLPATALSEVEEHERLSLSLNCYPLRGRPFGIAFVWSFSYLDKSGEFVLNIANDSASLVAEELQLFGFEVRPRQNVKKKYIMDEISMENIETLSHTYDCVLVYIAAVGDGECFLAIDNEKIYIKDIWKRFEEIGMEGKPKMLFMDLFESRSSYVDDIVKEFNLAKKLYEESLEDIALIQSQDTNVPATLLKASCWLFCYTCLIFCRQRKLDLHADLKAKEELKRDLPQPPSAGTMARVAVMQIPLRRGHATWSCLTYGDGMNAFCSLNDVLGSTAGGWAFNQVGQFLHNSRAVEAKALWGKADHIEAGDVVTITLDMVQGSIKLEVEGKFKRHQNRHFNQRFVRPADHSGVLFPAVSLCDIDDEIELLHFRYSEKETADEQSFAEFQGSVWDTRSSARGLRFEGRGVVRVEGEHLPQAHDAMFLIHRQPITRAPKAFTERGDPVGECFLGVFGVQDQDCADISPFAFSLKKHLRAALTSSDRQDEGPHGDEDENKARCLSDVLVHGIRRDLDATSLKSFLRGCCEISEEELSEASDLFRAKNLSINEVKKIDDKSVLEDLGFTSRQQIESIHRGIVKARNNASAEVHFLNLYSKSSFSRLFLSSLPPLAWSRQVSCDFLRFSPDACTVNKVGQSIASVTAIAALSSTLRAGKKFGAVLTGSGKHSWEFVIARLRSSQGGDEVNAGSIKLGIVQSDAVARGVYHLAAGKCQEVSASAVVLESSASSQDGAYEGMHLHITEGMGAGQVSRIFAYVGETRTAYIQFEAPVSAESSFYAVTKLYGFEVGDDVFSWAVASSSMGRSAIMHGNVFESSFKQLRFQGDPLAVNRVTAAGFELDNTYPRILGPALKEGDTLTVWLDLDTGVLAFSLNGERLGESVEGVRGPVLPAFSCPSSTDCSIQLRNYRRWAPESGWMSSEEAENMGFSEEEVEALKQIFRFDPPDLVAISLVGSRKNESNAELKIADIRKVFAELGLNLTDADMQGHVQAVDVDGSGRLDQIEFLHLISNLKLADLWSLDKLTAHK</sequence>
<dbReference type="Proteomes" id="UP000011087">
    <property type="component" value="Unassembled WGS sequence"/>
</dbReference>
<accession>L1IHI5</accession>